<reference evidence="10 11" key="1">
    <citation type="submission" date="2016-06" db="EMBL/GenBank/DDBJ databases">
        <authorList>
            <person name="Kjaerup R.B."/>
            <person name="Dalgaard T.S."/>
            <person name="Juul-Madsen H.R."/>
        </authorList>
    </citation>
    <scope>NUCLEOTIDE SEQUENCE [LARGE SCALE GENOMIC DNA]</scope>
    <source>
        <strain evidence="10 11">GCSL-Mp3</strain>
    </source>
</reference>
<dbReference type="InterPro" id="IPR003481">
    <property type="entry name" value="FliD_N"/>
</dbReference>
<accession>A0A1B8H6R0</accession>
<dbReference type="InterPro" id="IPR010810">
    <property type="entry name" value="Flagellin_hook_IN_motif"/>
</dbReference>
<evidence type="ECO:0000256" key="7">
    <source>
        <dbReference type="RuleBase" id="RU362066"/>
    </source>
</evidence>
<evidence type="ECO:0000313" key="11">
    <source>
        <dbReference type="Proteomes" id="UP000092247"/>
    </source>
</evidence>
<evidence type="ECO:0000259" key="9">
    <source>
        <dbReference type="Pfam" id="PF07195"/>
    </source>
</evidence>
<keyword evidence="10" id="KW-0966">Cell projection</keyword>
<dbReference type="InterPro" id="IPR010809">
    <property type="entry name" value="FliD_C"/>
</dbReference>
<dbReference type="GO" id="GO:0009424">
    <property type="term" value="C:bacterial-type flagellum hook"/>
    <property type="evidence" value="ECO:0007669"/>
    <property type="project" value="UniProtKB-UniRule"/>
</dbReference>
<comment type="function">
    <text evidence="6">Required for the morphogenesis and for the elongation of the flagellar filament by facilitating polymerization of the flagellin monomers at the tip of growing filament. Forms a capping structure, which prevents flagellin subunits (transported through the central channel of the flagellum) from leaking out without polymerization at the distal end.</text>
</comment>
<gene>
    <name evidence="10" type="ORF">AYY17_07550</name>
</gene>
<organism evidence="10 11">
    <name type="scientific">Morganella psychrotolerans</name>
    <dbReference type="NCBI Taxonomy" id="368603"/>
    <lineage>
        <taxon>Bacteria</taxon>
        <taxon>Pseudomonadati</taxon>
        <taxon>Pseudomonadota</taxon>
        <taxon>Gammaproteobacteria</taxon>
        <taxon>Enterobacterales</taxon>
        <taxon>Morganellaceae</taxon>
        <taxon>Morganella</taxon>
    </lineage>
</organism>
<comment type="subcellular location">
    <subcellularLocation>
        <location evidence="7">Secreted</location>
    </subcellularLocation>
    <subcellularLocation>
        <location evidence="7">Bacterial flagellum</location>
    </subcellularLocation>
</comment>
<evidence type="ECO:0000259" key="8">
    <source>
        <dbReference type="Pfam" id="PF02465"/>
    </source>
</evidence>
<keyword evidence="10" id="KW-0969">Cilium</keyword>
<sequence>MAGIASLGVGAGMDLNKQMEMLEAAEMRRLEPLAAQKTACDAQISAFGKLQSSLEKLKSAAEALKKYDEISTTKVSGEYKSFDVSTDGKAVPGVYDVRVDKLAKAQTVATAGQKDNKANLGDGSATRTIKITQGDGSDPKKVFEVTLDQEHTSLIEIADAINKKDKGVSAAVVKDSNNEFHLVLTSKTEGVDSRISVDVTGDANLADMMNCTSTVKEVPLDPANPGGIQIKVTEMPDTGKMSQKVAGNNARLNINGFDIEASSNVVKDEFPGLKLTLKKESEDGKADHLIISTDIEPSKNKIKAWVDAYNEYQKLSSELTKYTQTESGKAADKSNGPLIGDSTLRGIQNTMRSQIRTPNGSGEIDTMNKLGIKQKLDGTLEIDTKIMDKALGENASSVKEFFAGDGEKTGFATENFNYLKKTLDSREGTIHNATDGLEKKKKGIDKRIEQTTKQIENSMDLYRRQFQNLDKMMSTLSGTTQALGRMLG</sequence>
<dbReference type="RefSeq" id="WP_067424612.1">
    <property type="nucleotide sequence ID" value="NZ_LZEX01000034.1"/>
</dbReference>
<dbReference type="Pfam" id="PF07195">
    <property type="entry name" value="FliD_C"/>
    <property type="match status" value="1"/>
</dbReference>
<dbReference type="Pfam" id="PF02465">
    <property type="entry name" value="FliD_N"/>
    <property type="match status" value="1"/>
</dbReference>
<evidence type="ECO:0000256" key="6">
    <source>
        <dbReference type="ARBA" id="ARBA00025175"/>
    </source>
</evidence>
<dbReference type="GO" id="GO:0007155">
    <property type="term" value="P:cell adhesion"/>
    <property type="evidence" value="ECO:0007669"/>
    <property type="project" value="InterPro"/>
</dbReference>
<feature type="domain" description="Flagellar hook-associated protein 2 C-terminal" evidence="9">
    <location>
        <begin position="247"/>
        <end position="476"/>
    </location>
</feature>
<name>A0A1B8H6R0_9GAMM</name>
<dbReference type="PANTHER" id="PTHR30288">
    <property type="entry name" value="FLAGELLAR CAP/ASSEMBLY PROTEIN FLID"/>
    <property type="match status" value="1"/>
</dbReference>
<comment type="function">
    <text evidence="7">Required for morphogenesis and for the elongation of the flagellar filament by facilitating polymerization of the flagellin monomers at the tip of growing filament. Forms a capping structure, which prevents flagellin subunits (transported through the central channel of the flagellum) from leaking out without polymerization at the distal end.</text>
</comment>
<proteinExistence type="inferred from homology"/>
<protein>
    <recommendedName>
        <fullName evidence="3 7">Flagellar hook-associated protein 2</fullName>
        <shortName evidence="7">HAP2</shortName>
    </recommendedName>
    <alternativeName>
        <fullName evidence="7">Flagellar cap protein</fullName>
    </alternativeName>
</protein>
<comment type="subunit">
    <text evidence="2 7">Homopentamer.</text>
</comment>
<dbReference type="Pfam" id="PF07196">
    <property type="entry name" value="Flagellin_IN"/>
    <property type="match status" value="1"/>
</dbReference>
<dbReference type="GO" id="GO:0071973">
    <property type="term" value="P:bacterial-type flagellum-dependent cell motility"/>
    <property type="evidence" value="ECO:0007669"/>
    <property type="project" value="TreeGrafter"/>
</dbReference>
<evidence type="ECO:0000256" key="1">
    <source>
        <dbReference type="ARBA" id="ARBA00009764"/>
    </source>
</evidence>
<dbReference type="InterPro" id="IPR040026">
    <property type="entry name" value="FliD"/>
</dbReference>
<keyword evidence="7" id="KW-0964">Secreted</keyword>
<dbReference type="EMBL" id="LZEX01000034">
    <property type="protein sequence ID" value="OBU04751.1"/>
    <property type="molecule type" value="Genomic_DNA"/>
</dbReference>
<evidence type="ECO:0000313" key="10">
    <source>
        <dbReference type="EMBL" id="OBU04751.1"/>
    </source>
</evidence>
<dbReference type="AlphaFoldDB" id="A0A1B8H6R0"/>
<dbReference type="GO" id="GO:0009421">
    <property type="term" value="C:bacterial-type flagellum filament cap"/>
    <property type="evidence" value="ECO:0007669"/>
    <property type="project" value="InterPro"/>
</dbReference>
<keyword evidence="10" id="KW-0282">Flagellum</keyword>
<comment type="caution">
    <text evidence="10">The sequence shown here is derived from an EMBL/GenBank/DDBJ whole genome shotgun (WGS) entry which is preliminary data.</text>
</comment>
<keyword evidence="5 7" id="KW-0975">Bacterial flagellum</keyword>
<keyword evidence="4" id="KW-0175">Coiled coil</keyword>
<dbReference type="NCBIfam" id="NF005955">
    <property type="entry name" value="PRK08032.1"/>
    <property type="match status" value="1"/>
</dbReference>
<evidence type="ECO:0000256" key="5">
    <source>
        <dbReference type="ARBA" id="ARBA00023143"/>
    </source>
</evidence>
<dbReference type="GO" id="GO:0005576">
    <property type="term" value="C:extracellular region"/>
    <property type="evidence" value="ECO:0007669"/>
    <property type="project" value="UniProtKB-SubCell"/>
</dbReference>
<evidence type="ECO:0000256" key="2">
    <source>
        <dbReference type="ARBA" id="ARBA00011255"/>
    </source>
</evidence>
<comment type="similarity">
    <text evidence="1 7">Belongs to the FliD family.</text>
</comment>
<evidence type="ECO:0000256" key="4">
    <source>
        <dbReference type="ARBA" id="ARBA00023054"/>
    </source>
</evidence>
<dbReference type="PANTHER" id="PTHR30288:SF0">
    <property type="entry name" value="FLAGELLAR HOOK-ASSOCIATED PROTEIN 2"/>
    <property type="match status" value="1"/>
</dbReference>
<dbReference type="Proteomes" id="UP000092247">
    <property type="component" value="Unassembled WGS sequence"/>
</dbReference>
<evidence type="ECO:0000256" key="3">
    <source>
        <dbReference type="ARBA" id="ARBA00016246"/>
    </source>
</evidence>
<feature type="domain" description="Flagellar hook-associated protein 2 N-terminal" evidence="8">
    <location>
        <begin position="12"/>
        <end position="106"/>
    </location>
</feature>